<evidence type="ECO:0000313" key="2">
    <source>
        <dbReference type="Proteomes" id="UP000789739"/>
    </source>
</evidence>
<dbReference type="Gene3D" id="3.30.710.10">
    <property type="entry name" value="Potassium Channel Kv1.1, Chain A"/>
    <property type="match status" value="1"/>
</dbReference>
<evidence type="ECO:0000313" key="1">
    <source>
        <dbReference type="EMBL" id="CAG8512911.1"/>
    </source>
</evidence>
<comment type="caution">
    <text evidence="1">The sequence shown here is derived from an EMBL/GenBank/DDBJ whole genome shotgun (WGS) entry which is preliminary data.</text>
</comment>
<organism evidence="1 2">
    <name type="scientific">Paraglomus brasilianum</name>
    <dbReference type="NCBI Taxonomy" id="144538"/>
    <lineage>
        <taxon>Eukaryota</taxon>
        <taxon>Fungi</taxon>
        <taxon>Fungi incertae sedis</taxon>
        <taxon>Mucoromycota</taxon>
        <taxon>Glomeromycotina</taxon>
        <taxon>Glomeromycetes</taxon>
        <taxon>Paraglomerales</taxon>
        <taxon>Paraglomeraceae</taxon>
        <taxon>Paraglomus</taxon>
    </lineage>
</organism>
<sequence>MGKKIIRKRVRIPQYSPSDHTPEFFSDPFAGRLIPTAYFLKELDVLGPQNWMNMLSAEFVLRVVRNSAIHGNADSNDQMECYEDYYDNAFSNGGSEDESDMEHDDDRANIDTHEHYSHQRRPQAYSQTHPLLCIPTTCSTSTMLPSPPASPMSSQTPSSPSPYSYFIPSPLPSPPLPSDDIFFCHTLILATQSGYFNRLLGPINSPTYTPYSKYASFLAFPAYSSDSQIFALPTINISVPHPSCFSPILHWLYNHDDDEWLDTMTLDNFGRVYENVVFLKLGREAYDVLDQFLEETEDAGIDYEIEGVLEEC</sequence>
<protein>
    <submittedName>
        <fullName evidence="1">8691_t:CDS:1</fullName>
    </submittedName>
</protein>
<keyword evidence="2" id="KW-1185">Reference proteome</keyword>
<dbReference type="Proteomes" id="UP000789739">
    <property type="component" value="Unassembled WGS sequence"/>
</dbReference>
<dbReference type="OrthoDB" id="2395088at2759"/>
<proteinExistence type="predicted"/>
<reference evidence="1" key="1">
    <citation type="submission" date="2021-06" db="EMBL/GenBank/DDBJ databases">
        <authorList>
            <person name="Kallberg Y."/>
            <person name="Tangrot J."/>
            <person name="Rosling A."/>
        </authorList>
    </citation>
    <scope>NUCLEOTIDE SEQUENCE</scope>
    <source>
        <strain evidence="1">BR232B</strain>
    </source>
</reference>
<dbReference type="EMBL" id="CAJVPI010000281">
    <property type="protein sequence ID" value="CAG8512911.1"/>
    <property type="molecule type" value="Genomic_DNA"/>
</dbReference>
<name>A0A9N9F6H3_9GLOM</name>
<dbReference type="InterPro" id="IPR011333">
    <property type="entry name" value="SKP1/BTB/POZ_sf"/>
</dbReference>
<accession>A0A9N9F6H3</accession>
<gene>
    <name evidence="1" type="ORF">PBRASI_LOCUS3208</name>
</gene>
<dbReference type="AlphaFoldDB" id="A0A9N9F6H3"/>